<name>A0A1J5PNV6_9ZZZZ</name>
<dbReference type="Gene3D" id="3.30.460.10">
    <property type="entry name" value="Beta Polymerase, domain 2"/>
    <property type="match status" value="1"/>
</dbReference>
<dbReference type="GO" id="GO:0016779">
    <property type="term" value="F:nucleotidyltransferase activity"/>
    <property type="evidence" value="ECO:0007669"/>
    <property type="project" value="InterPro"/>
</dbReference>
<sequence length="255" mass="27571">MTVEPFDVRKKCRGPQPDVRFNFIAGSLYDYYYGHLTAIIVITDLEALVDLTCPARAVVPSLDAEVLLVLAGTTMLLTGRQVHRLAEVGSQDGVRKVLLRLEEQGLVDVVEAGRANLYTLNRDHVAAPAILALVGLRGRLFERIREAICAWSVQPVAAAVFGSAARGDGGVQSDIDVFVVRPEEVPDDDLRWSNDVAALGTAIRRWSGNSASLIQATPAQVASMISRGEPIVESLRRDAVSLFGPNILTVTKVGK</sequence>
<dbReference type="EMBL" id="MLJW01002936">
    <property type="protein sequence ID" value="OIQ73262.1"/>
    <property type="molecule type" value="Genomic_DNA"/>
</dbReference>
<feature type="domain" description="Polymerase nucleotidyl transferase" evidence="1">
    <location>
        <begin position="143"/>
        <end position="187"/>
    </location>
</feature>
<gene>
    <name evidence="2" type="ORF">GALL_451000</name>
</gene>
<proteinExistence type="predicted"/>
<dbReference type="CDD" id="cd05403">
    <property type="entry name" value="NT_KNTase_like"/>
    <property type="match status" value="1"/>
</dbReference>
<dbReference type="InterPro" id="IPR043519">
    <property type="entry name" value="NT_sf"/>
</dbReference>
<organism evidence="2">
    <name type="scientific">mine drainage metagenome</name>
    <dbReference type="NCBI Taxonomy" id="410659"/>
    <lineage>
        <taxon>unclassified sequences</taxon>
        <taxon>metagenomes</taxon>
        <taxon>ecological metagenomes</taxon>
    </lineage>
</organism>
<protein>
    <submittedName>
        <fullName evidence="2">Nucleotidyltransferase domain protein</fullName>
    </submittedName>
</protein>
<evidence type="ECO:0000259" key="1">
    <source>
        <dbReference type="Pfam" id="PF01909"/>
    </source>
</evidence>
<dbReference type="Pfam" id="PF01909">
    <property type="entry name" value="NTP_transf_2"/>
    <property type="match status" value="1"/>
</dbReference>
<reference evidence="2" key="1">
    <citation type="submission" date="2016-10" db="EMBL/GenBank/DDBJ databases">
        <title>Sequence of Gallionella enrichment culture.</title>
        <authorList>
            <person name="Poehlein A."/>
            <person name="Muehling M."/>
            <person name="Daniel R."/>
        </authorList>
    </citation>
    <scope>NUCLEOTIDE SEQUENCE</scope>
</reference>
<keyword evidence="2" id="KW-0808">Transferase</keyword>
<accession>A0A1J5PNV6</accession>
<dbReference type="InterPro" id="IPR002934">
    <property type="entry name" value="Polymerase_NTP_transf_dom"/>
</dbReference>
<evidence type="ECO:0000313" key="2">
    <source>
        <dbReference type="EMBL" id="OIQ73262.1"/>
    </source>
</evidence>
<dbReference type="SUPFAM" id="SSF81301">
    <property type="entry name" value="Nucleotidyltransferase"/>
    <property type="match status" value="1"/>
</dbReference>
<comment type="caution">
    <text evidence="2">The sequence shown here is derived from an EMBL/GenBank/DDBJ whole genome shotgun (WGS) entry which is preliminary data.</text>
</comment>
<dbReference type="AlphaFoldDB" id="A0A1J5PNV6"/>